<comment type="caution">
    <text evidence="1">The sequence shown here is derived from an EMBL/GenBank/DDBJ whole genome shotgun (WGS) entry which is preliminary data.</text>
</comment>
<evidence type="ECO:0000313" key="1">
    <source>
        <dbReference type="EMBL" id="EEF13321.1"/>
    </source>
</evidence>
<protein>
    <submittedName>
        <fullName evidence="1">Uncharacterized protein</fullName>
    </submittedName>
</protein>
<gene>
    <name evidence="1" type="ORF">CAMRE0001_2574</name>
</gene>
<dbReference type="STRING" id="553218.CAMRE0001_2574"/>
<dbReference type="AlphaFoldDB" id="B9D3V6"/>
<accession>B9D3V6</accession>
<proteinExistence type="predicted"/>
<keyword evidence="2" id="KW-1185">Reference proteome</keyword>
<dbReference type="Proteomes" id="UP000003082">
    <property type="component" value="Unassembled WGS sequence"/>
</dbReference>
<dbReference type="EMBL" id="ACFU01000022">
    <property type="protein sequence ID" value="EEF13321.1"/>
    <property type="molecule type" value="Genomic_DNA"/>
</dbReference>
<reference evidence="1 2" key="1">
    <citation type="submission" date="2008-08" db="EMBL/GenBank/DDBJ databases">
        <authorList>
            <person name="Madupu R."/>
            <person name="Durkin A.S."/>
            <person name="Torralba M."/>
            <person name="Methe B."/>
            <person name="Sutton G.G."/>
            <person name="Strausberg R.L."/>
            <person name="Nelson K.E."/>
        </authorList>
    </citation>
    <scope>NUCLEOTIDE SEQUENCE [LARGE SCALE GENOMIC DNA]</scope>
    <source>
        <strain evidence="1 2">RM3267</strain>
    </source>
</reference>
<sequence>MIYLIKQFRRLVFFLYTSLEISPKLGYVFRIRALARLISASSKEKILRLDFLYSNLKLKFTNLTVNLEVKQ</sequence>
<evidence type="ECO:0000313" key="2">
    <source>
        <dbReference type="Proteomes" id="UP000003082"/>
    </source>
</evidence>
<name>B9D3V6_CAMRE</name>
<organism evidence="1 2">
    <name type="scientific">Campylobacter rectus RM3267</name>
    <dbReference type="NCBI Taxonomy" id="553218"/>
    <lineage>
        <taxon>Bacteria</taxon>
        <taxon>Pseudomonadati</taxon>
        <taxon>Campylobacterota</taxon>
        <taxon>Epsilonproteobacteria</taxon>
        <taxon>Campylobacterales</taxon>
        <taxon>Campylobacteraceae</taxon>
        <taxon>Campylobacter</taxon>
    </lineage>
</organism>